<keyword evidence="4" id="KW-1185">Reference proteome</keyword>
<feature type="transmembrane region" description="Helical" evidence="1">
    <location>
        <begin position="20"/>
        <end position="37"/>
    </location>
</feature>
<dbReference type="OrthoDB" id="5623595at2"/>
<keyword evidence="1" id="KW-0472">Membrane</keyword>
<dbReference type="PANTHER" id="PTHR46663">
    <property type="entry name" value="DIGUANYLATE CYCLASE DGCT-RELATED"/>
    <property type="match status" value="1"/>
</dbReference>
<comment type="caution">
    <text evidence="3">The sequence shown here is derived from an EMBL/GenBank/DDBJ whole genome shotgun (WGS) entry which is preliminary data.</text>
</comment>
<dbReference type="EMBL" id="AEVS01000081">
    <property type="protein sequence ID" value="EGA64634.1"/>
    <property type="molecule type" value="Genomic_DNA"/>
</dbReference>
<proteinExistence type="predicted"/>
<dbReference type="AlphaFoldDB" id="E8LXM3"/>
<accession>E8LXM3</accession>
<evidence type="ECO:0000313" key="4">
    <source>
        <dbReference type="Proteomes" id="UP000004371"/>
    </source>
</evidence>
<reference evidence="3 4" key="1">
    <citation type="journal article" date="2012" name="Int. J. Syst. Evol. Microbiol.">
        <title>Vibrio caribbeanicus sp. nov., isolated from the marine sponge Scleritoderma cyanea.</title>
        <authorList>
            <person name="Hoffmann M."/>
            <person name="Monday S.R."/>
            <person name="Allard M.W."/>
            <person name="Strain E.A."/>
            <person name="Whittaker P."/>
            <person name="Naum M."/>
            <person name="McCarthy P.J."/>
            <person name="Lopez J.V."/>
            <person name="Fischer M."/>
            <person name="Brown E.W."/>
        </authorList>
    </citation>
    <scope>NUCLEOTIDE SEQUENCE [LARGE SCALE GENOMIC DNA]</scope>
    <source>
        <strain evidence="3 4">LMG 20546</strain>
    </source>
</reference>
<dbReference type="InterPro" id="IPR052163">
    <property type="entry name" value="DGC-Regulatory_Protein"/>
</dbReference>
<keyword evidence="1" id="KW-0812">Transmembrane</keyword>
<dbReference type="InterPro" id="IPR029787">
    <property type="entry name" value="Nucleotide_cyclase"/>
</dbReference>
<organism evidence="3 4">
    <name type="scientific">Vibrio brasiliensis LMG 20546</name>
    <dbReference type="NCBI Taxonomy" id="945543"/>
    <lineage>
        <taxon>Bacteria</taxon>
        <taxon>Pseudomonadati</taxon>
        <taxon>Pseudomonadota</taxon>
        <taxon>Gammaproteobacteria</taxon>
        <taxon>Vibrionales</taxon>
        <taxon>Vibrionaceae</taxon>
        <taxon>Vibrio</taxon>
        <taxon>Vibrio oreintalis group</taxon>
    </lineage>
</organism>
<evidence type="ECO:0000256" key="1">
    <source>
        <dbReference type="SAM" id="Phobius"/>
    </source>
</evidence>
<gene>
    <name evidence="3" type="ORF">VIBR0546_07177</name>
</gene>
<dbReference type="InterPro" id="IPR000160">
    <property type="entry name" value="GGDEF_dom"/>
</dbReference>
<dbReference type="CDD" id="cd01949">
    <property type="entry name" value="GGDEF"/>
    <property type="match status" value="1"/>
</dbReference>
<feature type="transmembrane region" description="Helical" evidence="1">
    <location>
        <begin position="182"/>
        <end position="201"/>
    </location>
</feature>
<dbReference type="Pfam" id="PF00990">
    <property type="entry name" value="GGDEF"/>
    <property type="match status" value="1"/>
</dbReference>
<dbReference type="PANTHER" id="PTHR46663:SF2">
    <property type="entry name" value="GGDEF DOMAIN-CONTAINING PROTEIN"/>
    <property type="match status" value="1"/>
</dbReference>
<dbReference type="Proteomes" id="UP000004371">
    <property type="component" value="Unassembled WGS sequence"/>
</dbReference>
<dbReference type="InterPro" id="IPR043128">
    <property type="entry name" value="Rev_trsase/Diguanyl_cyclase"/>
</dbReference>
<evidence type="ECO:0000259" key="2">
    <source>
        <dbReference type="PROSITE" id="PS50887"/>
    </source>
</evidence>
<dbReference type="NCBIfam" id="TIGR00254">
    <property type="entry name" value="GGDEF"/>
    <property type="match status" value="1"/>
</dbReference>
<name>E8LXM3_9VIBR</name>
<dbReference type="RefSeq" id="WP_006880565.1">
    <property type="nucleotide sequence ID" value="NZ_AEVS01000081.1"/>
</dbReference>
<dbReference type="STRING" id="945543.VIBR0546_07177"/>
<evidence type="ECO:0000313" key="3">
    <source>
        <dbReference type="EMBL" id="EGA64634.1"/>
    </source>
</evidence>
<dbReference type="Gene3D" id="3.30.70.270">
    <property type="match status" value="1"/>
</dbReference>
<dbReference type="SUPFAM" id="SSF55073">
    <property type="entry name" value="Nucleotide cyclase"/>
    <property type="match status" value="1"/>
</dbReference>
<dbReference type="SMART" id="SM00267">
    <property type="entry name" value="GGDEF"/>
    <property type="match status" value="1"/>
</dbReference>
<feature type="domain" description="GGDEF" evidence="2">
    <location>
        <begin position="238"/>
        <end position="367"/>
    </location>
</feature>
<dbReference type="eggNOG" id="COG2199">
    <property type="taxonomic scope" value="Bacteria"/>
</dbReference>
<protein>
    <submittedName>
        <fullName evidence="3">Transcriptional regulator CdgA</fullName>
    </submittedName>
</protein>
<keyword evidence="1" id="KW-1133">Transmembrane helix</keyword>
<sequence>MWQRNNYNHSSAILKRAKYLLLLLSLIVIVANLYFLTATRQHAQSYSEQQNQATWFLFQLSKEFSELNSILPFAASSEDYYQKALLKYELTWSRFDLLLTSREADTYIAMPGARIFFSTLFSQFKSLEPRLELASHSDYTERVSKEFDVLYMSMIQYVNTNFRIKSPLYREQMQQARDLNDIQFASLLLLIVCVCLAMYIFHKESEYHKQLSLTDSLTGIANRLAMFSELNKRTQSEQPFSILLLDLNKFKQINDYHGHYAGDQVLKTVSRRLSRLGLECYRIGGDEFAVISDQIDLTHINKMTKTIHNKVFKPIKIKDGTRFELTTSIGIARYPEDSQQVAELLTHADISMYSDKRSNEIHAVINR</sequence>
<dbReference type="PROSITE" id="PS50887">
    <property type="entry name" value="GGDEF"/>
    <property type="match status" value="1"/>
</dbReference>